<dbReference type="Gene3D" id="3.30.300.30">
    <property type="match status" value="1"/>
</dbReference>
<dbReference type="NCBIfam" id="NF006020">
    <property type="entry name" value="PRK08162.1"/>
    <property type="match status" value="1"/>
</dbReference>
<evidence type="ECO:0000313" key="11">
    <source>
        <dbReference type="Proteomes" id="UP000092839"/>
    </source>
</evidence>
<dbReference type="InterPro" id="IPR000873">
    <property type="entry name" value="AMP-dep_synth/lig_dom"/>
</dbReference>
<evidence type="ECO:0000256" key="4">
    <source>
        <dbReference type="ARBA" id="ARBA00023098"/>
    </source>
</evidence>
<protein>
    <recommendedName>
        <fullName evidence="7">3-methylmercaptopropionyl-CoA ligase</fullName>
        <ecNumber evidence="6">6.2.1.44</ecNumber>
    </recommendedName>
</protein>
<dbReference type="FunFam" id="3.30.300.30:FF:000008">
    <property type="entry name" value="2,3-dihydroxybenzoate-AMP ligase"/>
    <property type="match status" value="1"/>
</dbReference>
<evidence type="ECO:0000259" key="8">
    <source>
        <dbReference type="Pfam" id="PF00501"/>
    </source>
</evidence>
<dbReference type="PANTHER" id="PTHR43859:SF4">
    <property type="entry name" value="BUTANOATE--COA LIGASE AAE1-RELATED"/>
    <property type="match status" value="1"/>
</dbReference>
<dbReference type="EMBL" id="CP016428">
    <property type="protein sequence ID" value="ANW05993.1"/>
    <property type="molecule type" value="Genomic_DNA"/>
</dbReference>
<dbReference type="Pfam" id="PF13193">
    <property type="entry name" value="AMP-binding_C"/>
    <property type="match status" value="1"/>
</dbReference>
<dbReference type="CDD" id="cd12118">
    <property type="entry name" value="ttLC_FACS_AEE21_like"/>
    <property type="match status" value="1"/>
</dbReference>
<evidence type="ECO:0000259" key="9">
    <source>
        <dbReference type="Pfam" id="PF13193"/>
    </source>
</evidence>
<dbReference type="PANTHER" id="PTHR43859">
    <property type="entry name" value="ACYL-ACTIVATING ENZYME"/>
    <property type="match status" value="1"/>
</dbReference>
<dbReference type="InterPro" id="IPR042099">
    <property type="entry name" value="ANL_N_sf"/>
</dbReference>
<dbReference type="Proteomes" id="UP000092839">
    <property type="component" value="Chromosome"/>
</dbReference>
<evidence type="ECO:0000256" key="1">
    <source>
        <dbReference type="ARBA" id="ARBA00006432"/>
    </source>
</evidence>
<dbReference type="InterPro" id="IPR025110">
    <property type="entry name" value="AMP-bd_C"/>
</dbReference>
<dbReference type="Pfam" id="PF00501">
    <property type="entry name" value="AMP-binding"/>
    <property type="match status" value="1"/>
</dbReference>
<evidence type="ECO:0000256" key="6">
    <source>
        <dbReference type="ARBA" id="ARBA00066616"/>
    </source>
</evidence>
<keyword evidence="11" id="KW-1185">Reference proteome</keyword>
<evidence type="ECO:0000256" key="5">
    <source>
        <dbReference type="ARBA" id="ARBA00051915"/>
    </source>
</evidence>
<dbReference type="GO" id="GO:0016874">
    <property type="term" value="F:ligase activity"/>
    <property type="evidence" value="ECO:0007669"/>
    <property type="project" value="UniProtKB-KW"/>
</dbReference>
<keyword evidence="2" id="KW-0436">Ligase</keyword>
<dbReference type="KEGG" id="bic:LMTR13_30880"/>
<dbReference type="Gene3D" id="3.40.50.12780">
    <property type="entry name" value="N-terminal domain of ligase-like"/>
    <property type="match status" value="1"/>
</dbReference>
<comment type="catalytic activity">
    <reaction evidence="5">
        <text>3-(methylsulfanyl)propanoate + ATP + CoA = 3-(methylsulfanyl)propanoyl-CoA + AMP + diphosphate</text>
        <dbReference type="Rhea" id="RHEA:43052"/>
        <dbReference type="ChEBI" id="CHEBI:30616"/>
        <dbReference type="ChEBI" id="CHEBI:33019"/>
        <dbReference type="ChEBI" id="CHEBI:49016"/>
        <dbReference type="ChEBI" id="CHEBI:57287"/>
        <dbReference type="ChEBI" id="CHEBI:82815"/>
        <dbReference type="ChEBI" id="CHEBI:456215"/>
        <dbReference type="EC" id="6.2.1.44"/>
    </reaction>
    <physiologicalReaction direction="left-to-right" evidence="5">
        <dbReference type="Rhea" id="RHEA:43053"/>
    </physiologicalReaction>
</comment>
<dbReference type="InterPro" id="IPR045851">
    <property type="entry name" value="AMP-bd_C_sf"/>
</dbReference>
<dbReference type="PROSITE" id="PS00455">
    <property type="entry name" value="AMP_BINDING"/>
    <property type="match status" value="1"/>
</dbReference>
<dbReference type="EC" id="6.2.1.44" evidence="6"/>
<keyword evidence="3" id="KW-0276">Fatty acid metabolism</keyword>
<sequence length="520" mass="56989">MSFLPRSAEIYPDRTAVIHGERRYSYRQFYERARRLASALAGTGVKRGDTVSVMLPNVPAMVEAHYGVPMLGAVLNAINTRLEAATIAYILQHAEAKVLITDREFAAQVGPALAALKKRPLVIDVDDELYTGPGERLGKFEYEAFIAKGDPNFAWSAPADESSAIALNYTSGTTGNPKGVVYHHRGTFLESVGNIMAWPMPPKPVYLWTLPMFHCNGWCFPWSVVAMSGTHVCLRKVDPALIFPMIVENGVTHMCGAPTVLTMLTSAPAQQLRRFNHVVEIQTGGSPPPAKVIEAMEQLGFRVTHIYGMTELQGPSTYCAPQDDWSALPLAERAGFVARQGVRYPVVEGQMVADAKTMKPVPRDGQSIGEIMVRGNTVMLGYLKEPKATADAFRGGWMHTGDLAVEHPNGYVEIRDRAKDIIISGGENISSVEVEIALYKHPAVQLAAVVARPDSKWGETPCAFVQLKPGTQATEEEIITFCRDRLAHFKAPKSVVFGPLPTTATGKVQKFTLRERARCL</sequence>
<feature type="domain" description="AMP-dependent synthetase/ligase" evidence="8">
    <location>
        <begin position="6"/>
        <end position="383"/>
    </location>
</feature>
<evidence type="ECO:0000313" key="10">
    <source>
        <dbReference type="EMBL" id="ANW05993.1"/>
    </source>
</evidence>
<feature type="domain" description="AMP-binding enzyme C-terminal" evidence="9">
    <location>
        <begin position="433"/>
        <end position="507"/>
    </location>
</feature>
<evidence type="ECO:0000256" key="7">
    <source>
        <dbReference type="ARBA" id="ARBA00067668"/>
    </source>
</evidence>
<proteinExistence type="inferred from homology"/>
<organism evidence="10 11">
    <name type="scientific">Bradyrhizobium icense</name>
    <dbReference type="NCBI Taxonomy" id="1274631"/>
    <lineage>
        <taxon>Bacteria</taxon>
        <taxon>Pseudomonadati</taxon>
        <taxon>Pseudomonadota</taxon>
        <taxon>Alphaproteobacteria</taxon>
        <taxon>Hyphomicrobiales</taxon>
        <taxon>Nitrobacteraceae</taxon>
        <taxon>Bradyrhizobium</taxon>
    </lineage>
</organism>
<evidence type="ECO:0000256" key="2">
    <source>
        <dbReference type="ARBA" id="ARBA00022598"/>
    </source>
</evidence>
<dbReference type="AlphaFoldDB" id="A0A1B1UTC9"/>
<accession>A0A1B1UTC9</accession>
<name>A0A1B1UTC9_9BRAD</name>
<dbReference type="FunFam" id="3.40.50.12780:FF:000003">
    <property type="entry name" value="Long-chain-fatty-acid--CoA ligase FadD"/>
    <property type="match status" value="1"/>
</dbReference>
<reference evidence="10 11" key="1">
    <citation type="submission" date="2016-07" db="EMBL/GenBank/DDBJ databases">
        <title>Complete genome sequence of Bradyrhizobium icense LMTR 13T, a potential inoculant strain isolated from lima bean (Phaseolus lunatus) in Peru.</title>
        <authorList>
            <person name="Ormeno-Orrillo E."/>
            <person name="Duran D."/>
            <person name="Rogel M.A."/>
            <person name="Rey L."/>
            <person name="Imperial J."/>
            <person name="Ruiz-Argueso T."/>
            <person name="Martinez-Romero E."/>
        </authorList>
    </citation>
    <scope>NUCLEOTIDE SEQUENCE [LARGE SCALE GENOMIC DNA]</scope>
    <source>
        <strain evidence="10 11">LMTR 13</strain>
    </source>
</reference>
<dbReference type="GO" id="GO:0006631">
    <property type="term" value="P:fatty acid metabolic process"/>
    <property type="evidence" value="ECO:0007669"/>
    <property type="project" value="UniProtKB-KW"/>
</dbReference>
<dbReference type="NCBIfam" id="NF004837">
    <property type="entry name" value="PRK06187.1"/>
    <property type="match status" value="1"/>
</dbReference>
<evidence type="ECO:0000256" key="3">
    <source>
        <dbReference type="ARBA" id="ARBA00022832"/>
    </source>
</evidence>
<dbReference type="SUPFAM" id="SSF56801">
    <property type="entry name" value="Acetyl-CoA synthetase-like"/>
    <property type="match status" value="1"/>
</dbReference>
<dbReference type="STRING" id="1274631.LMTR13_30880"/>
<keyword evidence="4" id="KW-0443">Lipid metabolism</keyword>
<dbReference type="InterPro" id="IPR020845">
    <property type="entry name" value="AMP-binding_CS"/>
</dbReference>
<comment type="similarity">
    <text evidence="1">Belongs to the ATP-dependent AMP-binding enzyme family.</text>
</comment>
<gene>
    <name evidence="10" type="ORF">LMTR13_30880</name>
</gene>